<dbReference type="GeneID" id="82877529"/>
<dbReference type="RefSeq" id="WP_006823625.1">
    <property type="nucleotide sequence ID" value="NZ_CP004350.1"/>
</dbReference>
<accession>A0ABN4CC51</accession>
<evidence type="ECO:0000313" key="3">
    <source>
        <dbReference type="EMBL" id="AHI19952.1"/>
    </source>
</evidence>
<dbReference type="EMBL" id="CP004350">
    <property type="protein sequence ID" value="AHI19952.1"/>
    <property type="molecule type" value="Genomic_DNA"/>
</dbReference>
<sequence length="150" mass="16106">MNIWLLTVIAGVAVAWAAALIYFDIRQRRLPDALTLPAGAVMLTWTILSMDFSGLWGFAWPLLYFLLALLSKGNGIGGGDIKLALPLGIAIALVSGAVYIFVAMVITALLALVWGIPLRLRNRKSPQKFADPPNGPAMLLATAMVTFTPL</sequence>
<gene>
    <name evidence="3" type="ORF">CCASEI_06905</name>
</gene>
<keyword evidence="1" id="KW-0812">Transmembrane</keyword>
<reference evidence="4" key="1">
    <citation type="submission" date="2013-02" db="EMBL/GenBank/DDBJ databases">
        <title>The complete genome sequence of Corynebacterium casei LMG S-19264 (=DSM 44701).</title>
        <authorList>
            <person name="Ruckert C."/>
            <person name="Albersmeier A."/>
            <person name="Kalinowski J."/>
        </authorList>
    </citation>
    <scope>NUCLEOTIDE SEQUENCE [LARGE SCALE GENOMIC DNA]</scope>
    <source>
        <strain evidence="4">LMG S-19264</strain>
    </source>
</reference>
<protein>
    <recommendedName>
        <fullName evidence="2">Prepilin type IV endopeptidase peptidase domain-containing protein</fullName>
    </recommendedName>
</protein>
<dbReference type="InterPro" id="IPR000045">
    <property type="entry name" value="Prepilin_IV_endopep_pep"/>
</dbReference>
<organism evidence="3 4">
    <name type="scientific">Corynebacterium casei LMG S-19264</name>
    <dbReference type="NCBI Taxonomy" id="1285583"/>
    <lineage>
        <taxon>Bacteria</taxon>
        <taxon>Bacillati</taxon>
        <taxon>Actinomycetota</taxon>
        <taxon>Actinomycetes</taxon>
        <taxon>Mycobacteriales</taxon>
        <taxon>Corynebacteriaceae</taxon>
        <taxon>Corynebacterium</taxon>
    </lineage>
</organism>
<feature type="domain" description="Prepilin type IV endopeptidase peptidase" evidence="2">
    <location>
        <begin position="12"/>
        <end position="112"/>
    </location>
</feature>
<keyword evidence="1" id="KW-0472">Membrane</keyword>
<keyword evidence="4" id="KW-1185">Reference proteome</keyword>
<evidence type="ECO:0000313" key="4">
    <source>
        <dbReference type="Proteomes" id="UP000019226"/>
    </source>
</evidence>
<feature type="transmembrane region" description="Helical" evidence="1">
    <location>
        <begin position="6"/>
        <end position="23"/>
    </location>
</feature>
<proteinExistence type="predicted"/>
<dbReference type="Pfam" id="PF01478">
    <property type="entry name" value="Peptidase_A24"/>
    <property type="match status" value="1"/>
</dbReference>
<feature type="transmembrane region" description="Helical" evidence="1">
    <location>
        <begin position="54"/>
        <end position="71"/>
    </location>
</feature>
<keyword evidence="1" id="KW-1133">Transmembrane helix</keyword>
<dbReference type="Proteomes" id="UP000019226">
    <property type="component" value="Chromosome"/>
</dbReference>
<name>A0ABN4CC51_9CORY</name>
<evidence type="ECO:0000256" key="1">
    <source>
        <dbReference type="SAM" id="Phobius"/>
    </source>
</evidence>
<dbReference type="Gene3D" id="1.20.120.1220">
    <property type="match status" value="1"/>
</dbReference>
<feature type="transmembrane region" description="Helical" evidence="1">
    <location>
        <begin position="83"/>
        <end position="116"/>
    </location>
</feature>
<evidence type="ECO:0000259" key="2">
    <source>
        <dbReference type="Pfam" id="PF01478"/>
    </source>
</evidence>